<dbReference type="AlphaFoldDB" id="A0A9X6RJM7"/>
<reference evidence="7" key="1">
    <citation type="submission" date="2017-01" db="EMBL/GenBank/DDBJ databases">
        <title>Comparative genomics of anhydrobiosis in the tardigrade Hypsibius dujardini.</title>
        <authorList>
            <person name="Yoshida Y."/>
            <person name="Koutsovoulos G."/>
            <person name="Laetsch D."/>
            <person name="Stevens L."/>
            <person name="Kumar S."/>
            <person name="Horikawa D."/>
            <person name="Ishino K."/>
            <person name="Komine S."/>
            <person name="Tomita M."/>
            <person name="Blaxter M."/>
            <person name="Arakawa K."/>
        </authorList>
    </citation>
    <scope>NUCLEOTIDE SEQUENCE [LARGE SCALE GENOMIC DNA]</scope>
    <source>
        <strain evidence="7">Z151</strain>
    </source>
</reference>
<evidence type="ECO:0000256" key="1">
    <source>
        <dbReference type="ARBA" id="ARBA00009636"/>
    </source>
</evidence>
<dbReference type="Gene3D" id="1.10.287.600">
    <property type="entry name" value="Helix hairpin bin"/>
    <property type="match status" value="1"/>
</dbReference>
<protein>
    <submittedName>
        <fullName evidence="6">Uncharacterized protein</fullName>
    </submittedName>
</protein>
<name>A0A9X6RJM7_HYPEX</name>
<keyword evidence="3" id="KW-0547">Nucleotide-binding</keyword>
<keyword evidence="7" id="KW-1185">Reference proteome</keyword>
<dbReference type="EMBL" id="MTYJ01000180">
    <property type="protein sequence ID" value="OWA50047.1"/>
    <property type="molecule type" value="Genomic_DNA"/>
</dbReference>
<dbReference type="GO" id="GO:0005874">
    <property type="term" value="C:microtubule"/>
    <property type="evidence" value="ECO:0007669"/>
    <property type="project" value="UniProtKB-KW"/>
</dbReference>
<evidence type="ECO:0000256" key="2">
    <source>
        <dbReference type="ARBA" id="ARBA00022701"/>
    </source>
</evidence>
<dbReference type="SUPFAM" id="SSF55307">
    <property type="entry name" value="Tubulin C-terminal domain-like"/>
    <property type="match status" value="1"/>
</dbReference>
<dbReference type="OrthoDB" id="6073114at2759"/>
<keyword evidence="2" id="KW-0493">Microtubule</keyword>
<accession>A0A9X6RJM7</accession>
<organism evidence="6 7">
    <name type="scientific">Hypsibius exemplaris</name>
    <name type="common">Freshwater tardigrade</name>
    <dbReference type="NCBI Taxonomy" id="2072580"/>
    <lineage>
        <taxon>Eukaryota</taxon>
        <taxon>Metazoa</taxon>
        <taxon>Ecdysozoa</taxon>
        <taxon>Tardigrada</taxon>
        <taxon>Eutardigrada</taxon>
        <taxon>Parachela</taxon>
        <taxon>Hypsibioidea</taxon>
        <taxon>Hypsibiidae</taxon>
        <taxon>Hypsibius</taxon>
    </lineage>
</organism>
<dbReference type="InterPro" id="IPR008280">
    <property type="entry name" value="Tub_FtsZ_C"/>
</dbReference>
<evidence type="ECO:0000256" key="5">
    <source>
        <dbReference type="SAM" id="MobiDB-lite"/>
    </source>
</evidence>
<comment type="caution">
    <text evidence="6">The sequence shown here is derived from an EMBL/GenBank/DDBJ whole genome shotgun (WGS) entry which is preliminary data.</text>
</comment>
<feature type="region of interest" description="Disordered" evidence="5">
    <location>
        <begin position="96"/>
        <end position="137"/>
    </location>
</feature>
<keyword evidence="4" id="KW-0342">GTP-binding</keyword>
<dbReference type="InterPro" id="IPR023123">
    <property type="entry name" value="Tubulin_C"/>
</dbReference>
<evidence type="ECO:0000313" key="6">
    <source>
        <dbReference type="EMBL" id="OWA50047.1"/>
    </source>
</evidence>
<feature type="compositionally biased region" description="Basic and acidic residues" evidence="5">
    <location>
        <begin position="123"/>
        <end position="137"/>
    </location>
</feature>
<evidence type="ECO:0000256" key="3">
    <source>
        <dbReference type="ARBA" id="ARBA00022741"/>
    </source>
</evidence>
<gene>
    <name evidence="6" type="ORF">BV898_14578</name>
</gene>
<evidence type="ECO:0000313" key="7">
    <source>
        <dbReference type="Proteomes" id="UP000192578"/>
    </source>
</evidence>
<comment type="similarity">
    <text evidence="1">Belongs to the tubulin family.</text>
</comment>
<evidence type="ECO:0000256" key="4">
    <source>
        <dbReference type="ARBA" id="ARBA00023134"/>
    </source>
</evidence>
<dbReference type="GO" id="GO:0005525">
    <property type="term" value="F:GTP binding"/>
    <property type="evidence" value="ECO:0007669"/>
    <property type="project" value="UniProtKB-KW"/>
</dbReference>
<proteinExistence type="inferred from homology"/>
<sequence>MASTWSPSRGCTFSCRLRAADLAWLPAVPCTAVPELTQQMFRREEHDAACDPRHAISPWRASSASWDEYEGAMFPSKAFPAWYTGEGMDEMEFTKRDQHERLGVGVPAVPGGDREDEGEFEEEGARGGDCRGIRTDA</sequence>
<dbReference type="Proteomes" id="UP000192578">
    <property type="component" value="Unassembled WGS sequence"/>
</dbReference>